<name>A0ACC2KKB1_PERAE</name>
<dbReference type="EMBL" id="CM056818">
    <property type="protein sequence ID" value="KAJ8621596.1"/>
    <property type="molecule type" value="Genomic_DNA"/>
</dbReference>
<evidence type="ECO:0000313" key="1">
    <source>
        <dbReference type="EMBL" id="KAJ8621596.1"/>
    </source>
</evidence>
<gene>
    <name evidence="1" type="ORF">MRB53_030125</name>
</gene>
<dbReference type="Proteomes" id="UP001234297">
    <property type="component" value="Chromosome 10"/>
</dbReference>
<reference evidence="1 2" key="1">
    <citation type="journal article" date="2022" name="Hortic Res">
        <title>A haplotype resolved chromosomal level avocado genome allows analysis of novel avocado genes.</title>
        <authorList>
            <person name="Nath O."/>
            <person name="Fletcher S.J."/>
            <person name="Hayward A."/>
            <person name="Shaw L.M."/>
            <person name="Masouleh A.K."/>
            <person name="Furtado A."/>
            <person name="Henry R.J."/>
            <person name="Mitter N."/>
        </authorList>
    </citation>
    <scope>NUCLEOTIDE SEQUENCE [LARGE SCALE GENOMIC DNA]</scope>
    <source>
        <strain evidence="2">cv. Hass</strain>
    </source>
</reference>
<organism evidence="1 2">
    <name type="scientific">Persea americana</name>
    <name type="common">Avocado</name>
    <dbReference type="NCBI Taxonomy" id="3435"/>
    <lineage>
        <taxon>Eukaryota</taxon>
        <taxon>Viridiplantae</taxon>
        <taxon>Streptophyta</taxon>
        <taxon>Embryophyta</taxon>
        <taxon>Tracheophyta</taxon>
        <taxon>Spermatophyta</taxon>
        <taxon>Magnoliopsida</taxon>
        <taxon>Magnoliidae</taxon>
        <taxon>Laurales</taxon>
        <taxon>Lauraceae</taxon>
        <taxon>Persea</taxon>
    </lineage>
</organism>
<comment type="caution">
    <text evidence="1">The sequence shown here is derived from an EMBL/GenBank/DDBJ whole genome shotgun (WGS) entry which is preliminary data.</text>
</comment>
<evidence type="ECO:0000313" key="2">
    <source>
        <dbReference type="Proteomes" id="UP001234297"/>
    </source>
</evidence>
<protein>
    <submittedName>
        <fullName evidence="1">Uncharacterized protein</fullName>
    </submittedName>
</protein>
<sequence>MSVVPPISLHIPLSLHESGTCTELPACHLMLLHAEGMSFTNITFVNERMRTQHLLQQLELLVTNLFGHKL</sequence>
<proteinExistence type="predicted"/>
<accession>A0ACC2KKB1</accession>
<keyword evidence="2" id="KW-1185">Reference proteome</keyword>